<dbReference type="PANTHER" id="PTHR38037">
    <property type="entry name" value="ZN_PROTEASE DOMAIN-CONTAINING PROTEIN"/>
    <property type="match status" value="1"/>
</dbReference>
<dbReference type="InterPro" id="IPR008503">
    <property type="entry name" value="Asp_endopeptidase"/>
</dbReference>
<proteinExistence type="predicted"/>
<evidence type="ECO:0000313" key="2">
    <source>
        <dbReference type="EMBL" id="TMV07139.1"/>
    </source>
</evidence>
<comment type="caution">
    <text evidence="2">The sequence shown here is derived from an EMBL/GenBank/DDBJ whole genome shotgun (WGS) entry which is preliminary data.</text>
</comment>
<dbReference type="Pfam" id="PF05618">
    <property type="entry name" value="Zn_protease"/>
    <property type="match status" value="1"/>
</dbReference>
<sequence length="163" mass="18742">MTDRRKLVKPLKTLPTIIGWMEYVDLPDLPLHDIKAKIDTGARTSALHAEDIRRFTRDGHVWVSFRTESTDGGPDVWIEAPVKEKRNIKNTSGVPENRIVIRTTFRLGDQSWPVDLSLTDRKNMTFQMIVGRAALKNHSIAVHTMRAHLLRGRPKRKEGKENR</sequence>
<dbReference type="RefSeq" id="WP_138843116.1">
    <property type="nucleotide sequence ID" value="NZ_VCPD01000004.1"/>
</dbReference>
<dbReference type="InterPro" id="IPR021109">
    <property type="entry name" value="Peptidase_aspartic_dom_sf"/>
</dbReference>
<dbReference type="Gene3D" id="2.40.70.10">
    <property type="entry name" value="Acid Proteases"/>
    <property type="match status" value="1"/>
</dbReference>
<evidence type="ECO:0000259" key="1">
    <source>
        <dbReference type="Pfam" id="PF05618"/>
    </source>
</evidence>
<evidence type="ECO:0000313" key="3">
    <source>
        <dbReference type="Proteomes" id="UP001193035"/>
    </source>
</evidence>
<dbReference type="GO" id="GO:0008233">
    <property type="term" value="F:peptidase activity"/>
    <property type="evidence" value="ECO:0007669"/>
    <property type="project" value="UniProtKB-KW"/>
</dbReference>
<feature type="domain" description="Retropepsin-like aspartic endopeptidase" evidence="1">
    <location>
        <begin position="17"/>
        <end position="148"/>
    </location>
</feature>
<organism evidence="2 3">
    <name type="scientific">Ruegeria sediminis</name>
    <dbReference type="NCBI Taxonomy" id="2583820"/>
    <lineage>
        <taxon>Bacteria</taxon>
        <taxon>Pseudomonadati</taxon>
        <taxon>Pseudomonadota</taxon>
        <taxon>Alphaproteobacteria</taxon>
        <taxon>Rhodobacterales</taxon>
        <taxon>Roseobacteraceae</taxon>
        <taxon>Ruegeria</taxon>
    </lineage>
</organism>
<keyword evidence="2" id="KW-0645">Protease</keyword>
<dbReference type="Proteomes" id="UP001193035">
    <property type="component" value="Unassembled WGS sequence"/>
</dbReference>
<reference evidence="2 3" key="1">
    <citation type="submission" date="2019-05" db="EMBL/GenBank/DDBJ databases">
        <title>Ruegeria sp. nov., isolated from tidal flat.</title>
        <authorList>
            <person name="Kim W."/>
        </authorList>
    </citation>
    <scope>NUCLEOTIDE SEQUENCE [LARGE SCALE GENOMIC DNA]</scope>
    <source>
        <strain evidence="2 3">CAU 1488</strain>
    </source>
</reference>
<dbReference type="PANTHER" id="PTHR38037:SF2">
    <property type="entry name" value="ATP-DEPENDENT ZINC PROTEASE DOMAIN-CONTAINING PROTEIN-RELATED"/>
    <property type="match status" value="1"/>
</dbReference>
<gene>
    <name evidence="2" type="ORF">FGK63_13600</name>
</gene>
<dbReference type="GO" id="GO:0006508">
    <property type="term" value="P:proteolysis"/>
    <property type="evidence" value="ECO:0007669"/>
    <property type="project" value="UniProtKB-KW"/>
</dbReference>
<dbReference type="SUPFAM" id="SSF50630">
    <property type="entry name" value="Acid proteases"/>
    <property type="match status" value="1"/>
</dbReference>
<name>A0ABY2WWK4_9RHOB</name>
<protein>
    <submittedName>
        <fullName evidence="2">ATP-dependent zinc protease</fullName>
    </submittedName>
</protein>
<dbReference type="EMBL" id="VCPD01000004">
    <property type="protein sequence ID" value="TMV07139.1"/>
    <property type="molecule type" value="Genomic_DNA"/>
</dbReference>
<keyword evidence="2" id="KW-0378">Hydrolase</keyword>
<accession>A0ABY2WWK4</accession>
<keyword evidence="3" id="KW-1185">Reference proteome</keyword>